<proteinExistence type="inferred from homology"/>
<comment type="cofactor">
    <cofactor evidence="2">
        <name>Zn(2+)</name>
        <dbReference type="ChEBI" id="CHEBI:29105"/>
    </cofactor>
</comment>
<comment type="subcellular location">
    <subcellularLocation>
        <location evidence="3">Cytoplasm</location>
    </subcellularLocation>
</comment>
<evidence type="ECO:0000256" key="17">
    <source>
        <dbReference type="SAM" id="MobiDB-lite"/>
    </source>
</evidence>
<dbReference type="Pfam" id="PF08418">
    <property type="entry name" value="Pol_alpha_B_N"/>
    <property type="match status" value="1"/>
</dbReference>
<dbReference type="Gene3D" id="1.10.8.530">
    <property type="entry name" value="DNA polymerase alpha-primase, subunit B, N-terminal domain"/>
    <property type="match status" value="1"/>
</dbReference>
<evidence type="ECO:0000256" key="15">
    <source>
        <dbReference type="ARBA" id="ARBA00032119"/>
    </source>
</evidence>
<dbReference type="PANTHER" id="PTHR23422:SF11">
    <property type="entry name" value="DIPEPTIDYL PEPTIDASE 3"/>
    <property type="match status" value="1"/>
</dbReference>
<comment type="catalytic activity">
    <reaction evidence="1">
        <text>Release of an N-terminal dipeptide from a peptide comprising four or more residues, with broad specificity. Also acts on dipeptidyl 2-naphthylamides.</text>
        <dbReference type="EC" id="3.4.14.4"/>
    </reaction>
</comment>
<evidence type="ECO:0000313" key="20">
    <source>
        <dbReference type="Proteomes" id="UP000092461"/>
    </source>
</evidence>
<dbReference type="EC" id="3.4.14.4" evidence="5"/>
<evidence type="ECO:0000256" key="5">
    <source>
        <dbReference type="ARBA" id="ARBA00012063"/>
    </source>
</evidence>
<dbReference type="InterPro" id="IPR010754">
    <property type="entry name" value="OPA3-like"/>
</dbReference>
<evidence type="ECO:0000256" key="8">
    <source>
        <dbReference type="ARBA" id="ARBA00022490"/>
    </source>
</evidence>
<dbReference type="VEuPathDB" id="VectorBase:LLOJ001326"/>
<dbReference type="EMBL" id="AJWK01004777">
    <property type="status" value="NOT_ANNOTATED_CDS"/>
    <property type="molecule type" value="Genomic_DNA"/>
</dbReference>
<dbReference type="FunFam" id="3.30.540.30:FF:000008">
    <property type="entry name" value="Dipeptidyl peptidase 3"/>
    <property type="match status" value="1"/>
</dbReference>
<dbReference type="AlphaFoldDB" id="A0A1B0CB27"/>
<name>A0A1B0CB27_LUTLO</name>
<evidence type="ECO:0000259" key="18">
    <source>
        <dbReference type="Pfam" id="PF08418"/>
    </source>
</evidence>
<evidence type="ECO:0000256" key="12">
    <source>
        <dbReference type="ARBA" id="ARBA00022833"/>
    </source>
</evidence>
<keyword evidence="7" id="KW-0031">Aminopeptidase</keyword>
<dbReference type="GO" id="GO:0005737">
    <property type="term" value="C:cytoplasm"/>
    <property type="evidence" value="ECO:0007669"/>
    <property type="project" value="UniProtKB-SubCell"/>
</dbReference>
<reference evidence="19" key="1">
    <citation type="submission" date="2020-05" db="UniProtKB">
        <authorList>
            <consortium name="EnsemblMetazoa"/>
        </authorList>
    </citation>
    <scope>IDENTIFICATION</scope>
    <source>
        <strain evidence="19">Jacobina</strain>
    </source>
</reference>
<evidence type="ECO:0000256" key="4">
    <source>
        <dbReference type="ARBA" id="ARBA00010200"/>
    </source>
</evidence>
<dbReference type="Proteomes" id="UP000092461">
    <property type="component" value="Unassembled WGS sequence"/>
</dbReference>
<keyword evidence="13" id="KW-0482">Metalloprotease</keyword>
<evidence type="ECO:0000256" key="10">
    <source>
        <dbReference type="ARBA" id="ARBA00022723"/>
    </source>
</evidence>
<dbReference type="GO" id="GO:0046872">
    <property type="term" value="F:metal ion binding"/>
    <property type="evidence" value="ECO:0007669"/>
    <property type="project" value="UniProtKB-KW"/>
</dbReference>
<keyword evidence="16" id="KW-0175">Coiled coil</keyword>
<evidence type="ECO:0000313" key="19">
    <source>
        <dbReference type="EnsemblMetazoa" id="LLOJ001326-PA"/>
    </source>
</evidence>
<evidence type="ECO:0000256" key="16">
    <source>
        <dbReference type="SAM" id="Coils"/>
    </source>
</evidence>
<dbReference type="GO" id="GO:0006508">
    <property type="term" value="P:proteolysis"/>
    <property type="evidence" value="ECO:0007669"/>
    <property type="project" value="UniProtKB-KW"/>
</dbReference>
<evidence type="ECO:0000256" key="14">
    <source>
        <dbReference type="ARBA" id="ARBA00031288"/>
    </source>
</evidence>
<dbReference type="PANTHER" id="PTHR23422">
    <property type="entry name" value="DIPEPTIDYL PEPTIDASE III-RELATED"/>
    <property type="match status" value="1"/>
</dbReference>
<protein>
    <recommendedName>
        <fullName evidence="6">Dipeptidyl peptidase 3</fullName>
        <ecNumber evidence="5">3.4.14.4</ecNumber>
    </recommendedName>
    <alternativeName>
        <fullName evidence="14">Dipeptidyl aminopeptidase III</fullName>
    </alternativeName>
    <alternativeName>
        <fullName evidence="15">Dipeptidyl peptidase III</fullName>
    </alternativeName>
</protein>
<feature type="domain" description="DNA polymerase alpha subunit B N-terminal" evidence="18">
    <location>
        <begin position="811"/>
        <end position="876"/>
    </location>
</feature>
<evidence type="ECO:0000256" key="11">
    <source>
        <dbReference type="ARBA" id="ARBA00022801"/>
    </source>
</evidence>
<evidence type="ECO:0000256" key="3">
    <source>
        <dbReference type="ARBA" id="ARBA00004496"/>
    </source>
</evidence>
<accession>A0A1B0CB27</accession>
<sequence>MVVGAFPAAKLGVLLLKQISKPIANYMKNQAKKSPFFRQYICMPPAQLYNWWEVQAKMWSMNLGKPTTVQPLSEAMAIELGANLLGEVIIFAIGAGILILEYARQANKETTNQEKATQEKLELNLKLQELQLHAERQDAQIREMMRILADVESRSWLPKNPLKKSDRMIDKKQYILPNTQPVGDLECKQAFQNLTPEEKFYAHFFSRASWNGGLIALIQTSPEAPLIFSLLHRIFLADTVASLREAVLKIGVSEEDFTAFLVYCCGFFGNGGNYKSMGDTKFLPNIDEKTFEGIIRASKAFREDEKTIGGLWEATKKGIFLLTERTKILGFKDQGITTYFSANCTKEDADFVNEWLKEKRIDAYICRTFKIESETGTLYDIKLASIETSSKEGITLAEEDYKGCKFRVTRGDYGQLLKLVTKNLREAQKYAANANQEKMIEHYVRSFEEGSLKDHKDGSRFWIRDKGPVIETYIGFIETYRDPAGQRGEFEGFVAMVNKEMSAKFGALVTNAENFLSLLPWGKDFEKDNYLKPDFTSLDILTFAGSGVPAGINIPNYDEIRQDEGFKNVSLGNVLANTNKTDSIPFLTEEDQILMKKYKSQAFEVQVGLHELLGHGSGKLFRKNEDGTFNFDQCTIKDPLTGGPIESCYEPGETYDSKFTTMGSSYEECRAEAVGLYLSLNKEVLRIFGHEGEEAEDIIYVNWLLLIWGGVGLAMELYNPSNKQWLQAHYQARFVIMKVLLEAGNGLITIEETDNGKNLLLKVDRSKIPTVGREALRDFLTKLQVYKSTGDIVQARKMYNHYSEVTMITVEALSREFDELGIEPNTEVLAKCIEICENHSIEDAVEFVEMWMAFSISCLGGAEPTVINLVDFERKEIIGKRVLQRDAPLRPKGDSAGRPSGDMLKIYSGGTAEEQPREKILDVYSCYSPKVST</sequence>
<keyword evidence="12" id="KW-0862">Zinc</keyword>
<dbReference type="GO" id="GO:0008237">
    <property type="term" value="F:metallopeptidase activity"/>
    <property type="evidence" value="ECO:0007669"/>
    <property type="project" value="UniProtKB-KW"/>
</dbReference>
<evidence type="ECO:0000256" key="1">
    <source>
        <dbReference type="ARBA" id="ARBA00001336"/>
    </source>
</evidence>
<keyword evidence="9" id="KW-0645">Protease</keyword>
<dbReference type="Gene3D" id="3.30.540.30">
    <property type="match status" value="3"/>
</dbReference>
<keyword evidence="10" id="KW-0479">Metal-binding</keyword>
<evidence type="ECO:0000256" key="9">
    <source>
        <dbReference type="ARBA" id="ARBA00022670"/>
    </source>
</evidence>
<feature type="region of interest" description="Disordered" evidence="17">
    <location>
        <begin position="888"/>
        <end position="913"/>
    </location>
</feature>
<dbReference type="InterPro" id="IPR039461">
    <property type="entry name" value="Peptidase_M49"/>
</dbReference>
<dbReference type="InterPro" id="IPR013627">
    <property type="entry name" value="Pol_alpha_B_N"/>
</dbReference>
<dbReference type="FunFam" id="3.30.540.30:FF:000002">
    <property type="entry name" value="Dipeptidyl peptidase 3"/>
    <property type="match status" value="1"/>
</dbReference>
<feature type="coiled-coil region" evidence="16">
    <location>
        <begin position="113"/>
        <end position="154"/>
    </location>
</feature>
<keyword evidence="11" id="KW-0378">Hydrolase</keyword>
<dbReference type="FunFam" id="3.30.540.30:FF:000001">
    <property type="entry name" value="Dipeptidyl peptidase 3"/>
    <property type="match status" value="1"/>
</dbReference>
<dbReference type="VEuPathDB" id="VectorBase:LLONM1_004238"/>
<comment type="similarity">
    <text evidence="4">Belongs to the peptidase M49 family.</text>
</comment>
<dbReference type="Pfam" id="PF03571">
    <property type="entry name" value="Peptidase_M49"/>
    <property type="match status" value="1"/>
</dbReference>
<dbReference type="InterPro" id="IPR043034">
    <property type="entry name" value="DNA_pol_alpha_B_N_sf"/>
</dbReference>
<dbReference type="EnsemblMetazoa" id="LLOJ001326-RA">
    <property type="protein sequence ID" value="LLOJ001326-PA"/>
    <property type="gene ID" value="LLOJ001326"/>
</dbReference>
<dbReference type="VEuPathDB" id="VectorBase:LLONM1_011427"/>
<dbReference type="GO" id="GO:0008239">
    <property type="term" value="F:dipeptidyl-peptidase activity"/>
    <property type="evidence" value="ECO:0007669"/>
    <property type="project" value="UniProtKB-EC"/>
</dbReference>
<evidence type="ECO:0000256" key="2">
    <source>
        <dbReference type="ARBA" id="ARBA00001947"/>
    </source>
</evidence>
<evidence type="ECO:0000256" key="6">
    <source>
        <dbReference type="ARBA" id="ARBA00014713"/>
    </source>
</evidence>
<dbReference type="VEuPathDB" id="VectorBase:LLONM1_005672"/>
<keyword evidence="20" id="KW-1185">Reference proteome</keyword>
<dbReference type="Pfam" id="PF07047">
    <property type="entry name" value="OPA3"/>
    <property type="match status" value="1"/>
</dbReference>
<keyword evidence="8" id="KW-0963">Cytoplasm</keyword>
<evidence type="ECO:0000256" key="7">
    <source>
        <dbReference type="ARBA" id="ARBA00022438"/>
    </source>
</evidence>
<evidence type="ECO:0000256" key="13">
    <source>
        <dbReference type="ARBA" id="ARBA00023049"/>
    </source>
</evidence>
<dbReference type="GO" id="GO:0004177">
    <property type="term" value="F:aminopeptidase activity"/>
    <property type="evidence" value="ECO:0007669"/>
    <property type="project" value="UniProtKB-KW"/>
</dbReference>
<organism evidence="19 20">
    <name type="scientific">Lutzomyia longipalpis</name>
    <name type="common">Sand fly</name>
    <dbReference type="NCBI Taxonomy" id="7200"/>
    <lineage>
        <taxon>Eukaryota</taxon>
        <taxon>Metazoa</taxon>
        <taxon>Ecdysozoa</taxon>
        <taxon>Arthropoda</taxon>
        <taxon>Hexapoda</taxon>
        <taxon>Insecta</taxon>
        <taxon>Pterygota</taxon>
        <taxon>Neoptera</taxon>
        <taxon>Endopterygota</taxon>
        <taxon>Diptera</taxon>
        <taxon>Nematocera</taxon>
        <taxon>Psychodoidea</taxon>
        <taxon>Psychodidae</taxon>
        <taxon>Lutzomyia</taxon>
        <taxon>Lutzomyia</taxon>
    </lineage>
</organism>